<dbReference type="PANTHER" id="PTHR43156:SF2">
    <property type="entry name" value="STAGE II SPORULATION PROTEIN E"/>
    <property type="match status" value="1"/>
</dbReference>
<comment type="caution">
    <text evidence="3">The sequence shown here is derived from an EMBL/GenBank/DDBJ whole genome shotgun (WGS) entry which is preliminary data.</text>
</comment>
<dbReference type="Gene3D" id="3.60.40.10">
    <property type="entry name" value="PPM-type phosphatase domain"/>
    <property type="match status" value="1"/>
</dbReference>
<dbReference type="InterPro" id="IPR001932">
    <property type="entry name" value="PPM-type_phosphatase-like_dom"/>
</dbReference>
<dbReference type="RefSeq" id="WP_085009934.1">
    <property type="nucleotide sequence ID" value="NZ_NAAD01000006.1"/>
</dbReference>
<dbReference type="SUPFAM" id="SSF81606">
    <property type="entry name" value="PP2C-like"/>
    <property type="match status" value="1"/>
</dbReference>
<dbReference type="STRING" id="1969733.B5V00_06355"/>
<evidence type="ECO:0000256" key="1">
    <source>
        <dbReference type="ARBA" id="ARBA00022801"/>
    </source>
</evidence>
<dbReference type="PANTHER" id="PTHR43156">
    <property type="entry name" value="STAGE II SPORULATION PROTEIN E-RELATED"/>
    <property type="match status" value="1"/>
</dbReference>
<dbReference type="InterPro" id="IPR011006">
    <property type="entry name" value="CheY-like_superfamily"/>
</dbReference>
<evidence type="ECO:0000313" key="4">
    <source>
        <dbReference type="Proteomes" id="UP000193136"/>
    </source>
</evidence>
<name>A0A1X0Y7W5_9BACT</name>
<gene>
    <name evidence="3" type="ORF">B5V00_06355</name>
</gene>
<dbReference type="Pfam" id="PF07228">
    <property type="entry name" value="SpoIIE"/>
    <property type="match status" value="1"/>
</dbReference>
<dbReference type="InterPro" id="IPR052016">
    <property type="entry name" value="Bact_Sigma-Reg"/>
</dbReference>
<organism evidence="3 4">
    <name type="scientific">Geothermobacter hydrogeniphilus</name>
    <dbReference type="NCBI Taxonomy" id="1969733"/>
    <lineage>
        <taxon>Bacteria</taxon>
        <taxon>Pseudomonadati</taxon>
        <taxon>Thermodesulfobacteriota</taxon>
        <taxon>Desulfuromonadia</taxon>
        <taxon>Desulfuromonadales</taxon>
        <taxon>Geothermobacteraceae</taxon>
        <taxon>Geothermobacter</taxon>
    </lineage>
</organism>
<dbReference type="InterPro" id="IPR036457">
    <property type="entry name" value="PPM-type-like_dom_sf"/>
</dbReference>
<proteinExistence type="predicted"/>
<sequence>MAEELLIAHSAAPLGEELAGLLQDAGFSVTTADNLGTAQTALSRFPDLLLLDLDLAADPMTDLEPLAQGCLTGEIPCLLFSSLGMDPDRMRTLAPWSSGPLLSAEQRDLVLDQVRLQLELVRLREERDLLAGRLEAKKIELREGLRSAAIIQQSLLPNFLPRSDSFRFAWRFRPCETVGGDLFHLRQVAEDSLMAYLLDVSGHGVSAAMVTVSVYQSLSPHTSQLIKQPLDHPPHYRLSTPAEVITELDREYPYERFEKFFTMAYLLLDPNSGQVRYCNAGHPPPLLVRRDGTVETLDVGGTLVGMGGLVPFEEDRLQLNPGDRLFLYSDGVTELPDPGGELFGEERFFDLLENGVDNPLDDQLEMVMKVLDQFSGGQSPPDDLTLLAIEYRPNGHH</sequence>
<dbReference type="OrthoDB" id="9802500at2"/>
<dbReference type="SUPFAM" id="SSF52172">
    <property type="entry name" value="CheY-like"/>
    <property type="match status" value="1"/>
</dbReference>
<keyword evidence="4" id="KW-1185">Reference proteome</keyword>
<dbReference type="AlphaFoldDB" id="A0A1X0Y7W5"/>
<reference evidence="3 4" key="1">
    <citation type="submission" date="2017-03" db="EMBL/GenBank/DDBJ databases">
        <title>Genome sequence of Geothermobacter sp. EPR-M, Deep-Sea Iron Reducer.</title>
        <authorList>
            <person name="Tully B."/>
            <person name="Savalia P."/>
            <person name="Abuyen K."/>
            <person name="Baughan C."/>
            <person name="Romero E."/>
            <person name="Ronkowski C."/>
            <person name="Torres B."/>
            <person name="Tremblay J."/>
            <person name="Trujillo A."/>
            <person name="Tyler M."/>
            <person name="Perez-Rodriguez I."/>
            <person name="Amend J."/>
        </authorList>
    </citation>
    <scope>NUCLEOTIDE SEQUENCE [LARGE SCALE GENOMIC DNA]</scope>
    <source>
        <strain evidence="3 4">EPR-M</strain>
    </source>
</reference>
<feature type="domain" description="PPM-type phosphatase" evidence="2">
    <location>
        <begin position="163"/>
        <end position="391"/>
    </location>
</feature>
<dbReference type="Proteomes" id="UP000193136">
    <property type="component" value="Unassembled WGS sequence"/>
</dbReference>
<evidence type="ECO:0000259" key="2">
    <source>
        <dbReference type="SMART" id="SM00331"/>
    </source>
</evidence>
<accession>A0A1X0Y7W5</accession>
<dbReference type="SMART" id="SM00331">
    <property type="entry name" value="PP2C_SIG"/>
    <property type="match status" value="1"/>
</dbReference>
<evidence type="ECO:0000313" key="3">
    <source>
        <dbReference type="EMBL" id="ORJ61255.1"/>
    </source>
</evidence>
<keyword evidence="1" id="KW-0378">Hydrolase</keyword>
<dbReference type="GO" id="GO:0016791">
    <property type="term" value="F:phosphatase activity"/>
    <property type="evidence" value="ECO:0007669"/>
    <property type="project" value="TreeGrafter"/>
</dbReference>
<dbReference type="Gene3D" id="3.40.50.2300">
    <property type="match status" value="1"/>
</dbReference>
<dbReference type="EMBL" id="NAAD01000006">
    <property type="protein sequence ID" value="ORJ61255.1"/>
    <property type="molecule type" value="Genomic_DNA"/>
</dbReference>
<protein>
    <recommendedName>
        <fullName evidence="2">PPM-type phosphatase domain-containing protein</fullName>
    </recommendedName>
</protein>